<sequence length="82" mass="9346">MAESAPPFARPATRCLSRPFLAYWLVKEVRGLCCGVGDFFFLFLPAVYVTFTKLRDTTPGIFRQLANFGFSFVFSCLFLLFD</sequence>
<evidence type="ECO:0000313" key="1">
    <source>
        <dbReference type="EMBL" id="KAL3585675.1"/>
    </source>
</evidence>
<keyword evidence="2" id="KW-1185">Reference proteome</keyword>
<evidence type="ECO:0000313" key="2">
    <source>
        <dbReference type="Proteomes" id="UP000309997"/>
    </source>
</evidence>
<accession>A0ACC4C2Z0</accession>
<dbReference type="EMBL" id="RCHU02000006">
    <property type="protein sequence ID" value="KAL3585675.1"/>
    <property type="molecule type" value="Genomic_DNA"/>
</dbReference>
<dbReference type="Proteomes" id="UP000309997">
    <property type="component" value="Unassembled WGS sequence"/>
</dbReference>
<reference evidence="1 2" key="1">
    <citation type="journal article" date="2024" name="Plant Biotechnol. J.">
        <title>Genome and CRISPR/Cas9 system of a widespread forest tree (Populus alba) in the world.</title>
        <authorList>
            <person name="Liu Y.J."/>
            <person name="Jiang P.F."/>
            <person name="Han X.M."/>
            <person name="Li X.Y."/>
            <person name="Wang H.M."/>
            <person name="Wang Y.J."/>
            <person name="Wang X.X."/>
            <person name="Zeng Q.Y."/>
        </authorList>
    </citation>
    <scope>NUCLEOTIDE SEQUENCE [LARGE SCALE GENOMIC DNA]</scope>
    <source>
        <strain evidence="2">cv. PAL-ZL1</strain>
    </source>
</reference>
<gene>
    <name evidence="1" type="ORF">D5086_012542</name>
</gene>
<protein>
    <submittedName>
        <fullName evidence="1">Uncharacterized protein</fullName>
    </submittedName>
</protein>
<comment type="caution">
    <text evidence="1">The sequence shown here is derived from an EMBL/GenBank/DDBJ whole genome shotgun (WGS) entry which is preliminary data.</text>
</comment>
<name>A0ACC4C2Z0_POPAL</name>
<organism evidence="1 2">
    <name type="scientific">Populus alba</name>
    <name type="common">White poplar</name>
    <dbReference type="NCBI Taxonomy" id="43335"/>
    <lineage>
        <taxon>Eukaryota</taxon>
        <taxon>Viridiplantae</taxon>
        <taxon>Streptophyta</taxon>
        <taxon>Embryophyta</taxon>
        <taxon>Tracheophyta</taxon>
        <taxon>Spermatophyta</taxon>
        <taxon>Magnoliopsida</taxon>
        <taxon>eudicotyledons</taxon>
        <taxon>Gunneridae</taxon>
        <taxon>Pentapetalae</taxon>
        <taxon>rosids</taxon>
        <taxon>fabids</taxon>
        <taxon>Malpighiales</taxon>
        <taxon>Salicaceae</taxon>
        <taxon>Saliceae</taxon>
        <taxon>Populus</taxon>
    </lineage>
</organism>
<proteinExistence type="predicted"/>